<dbReference type="GO" id="GO:0004742">
    <property type="term" value="F:dihydrolipoyllysine-residue acetyltransferase activity"/>
    <property type="evidence" value="ECO:0007669"/>
    <property type="project" value="TreeGrafter"/>
</dbReference>
<evidence type="ECO:0000313" key="5">
    <source>
        <dbReference type="EMBL" id="CAH0369792.1"/>
    </source>
</evidence>
<dbReference type="PROSITE" id="PS50968">
    <property type="entry name" value="BIOTINYL_LIPOYL"/>
    <property type="match status" value="1"/>
</dbReference>
<gene>
    <name evidence="5" type="ORF">PECAL_2P29300</name>
</gene>
<evidence type="ECO:0000256" key="3">
    <source>
        <dbReference type="SAM" id="MobiDB-lite"/>
    </source>
</evidence>
<dbReference type="Proteomes" id="UP000789595">
    <property type="component" value="Unassembled WGS sequence"/>
</dbReference>
<dbReference type="InterPro" id="IPR003016">
    <property type="entry name" value="2-oxoA_DH_lipoyl-BS"/>
</dbReference>
<dbReference type="EMBL" id="CAKKNE010000002">
    <property type="protein sequence ID" value="CAH0369792.1"/>
    <property type="molecule type" value="Genomic_DNA"/>
</dbReference>
<keyword evidence="6" id="KW-1185">Reference proteome</keyword>
<dbReference type="CDD" id="cd06849">
    <property type="entry name" value="lipoyl_domain"/>
    <property type="match status" value="1"/>
</dbReference>
<dbReference type="Gene3D" id="3.40.50.1820">
    <property type="entry name" value="alpha/beta hydrolase"/>
    <property type="match status" value="1"/>
</dbReference>
<keyword evidence="2" id="KW-0809">Transit peptide</keyword>
<dbReference type="AlphaFoldDB" id="A0A8J2SME4"/>
<dbReference type="InterPro" id="IPR029058">
    <property type="entry name" value="AB_hydrolase_fold"/>
</dbReference>
<dbReference type="PANTHER" id="PTHR23151:SF90">
    <property type="entry name" value="DIHYDROLIPOYLLYSINE-RESIDUE ACETYLTRANSFERASE COMPONENT OF PYRUVATE DEHYDROGENASE COMPLEX, MITOCHONDRIAL-RELATED"/>
    <property type="match status" value="1"/>
</dbReference>
<feature type="domain" description="Lipoyl-binding" evidence="4">
    <location>
        <begin position="30"/>
        <end position="105"/>
    </location>
</feature>
<dbReference type="Gene3D" id="2.40.50.100">
    <property type="match status" value="1"/>
</dbReference>
<dbReference type="FunFam" id="2.40.50.100:FF:000010">
    <property type="entry name" value="Acetyltransferase component of pyruvate dehydrogenase complex"/>
    <property type="match status" value="1"/>
</dbReference>
<proteinExistence type="predicted"/>
<name>A0A8J2SME4_9STRA</name>
<dbReference type="SUPFAM" id="SSF53474">
    <property type="entry name" value="alpha/beta-Hydrolases"/>
    <property type="match status" value="1"/>
</dbReference>
<accession>A0A8J2SME4</accession>
<evidence type="ECO:0000256" key="2">
    <source>
        <dbReference type="ARBA" id="ARBA00022946"/>
    </source>
</evidence>
<dbReference type="GO" id="GO:0045254">
    <property type="term" value="C:pyruvate dehydrogenase complex"/>
    <property type="evidence" value="ECO:0007669"/>
    <property type="project" value="InterPro"/>
</dbReference>
<organism evidence="5 6">
    <name type="scientific">Pelagomonas calceolata</name>
    <dbReference type="NCBI Taxonomy" id="35677"/>
    <lineage>
        <taxon>Eukaryota</taxon>
        <taxon>Sar</taxon>
        <taxon>Stramenopiles</taxon>
        <taxon>Ochrophyta</taxon>
        <taxon>Pelagophyceae</taxon>
        <taxon>Pelagomonadales</taxon>
        <taxon>Pelagomonadaceae</taxon>
        <taxon>Pelagomonas</taxon>
    </lineage>
</organism>
<dbReference type="InterPro" id="IPR011053">
    <property type="entry name" value="Single_hybrid_motif"/>
</dbReference>
<dbReference type="GO" id="GO:0006086">
    <property type="term" value="P:pyruvate decarboxylation to acetyl-CoA"/>
    <property type="evidence" value="ECO:0007669"/>
    <property type="project" value="InterPro"/>
</dbReference>
<evidence type="ECO:0000259" key="4">
    <source>
        <dbReference type="PROSITE" id="PS50968"/>
    </source>
</evidence>
<protein>
    <recommendedName>
        <fullName evidence="4">Lipoyl-binding domain-containing protein</fullName>
    </recommendedName>
</protein>
<comment type="caution">
    <text evidence="5">The sequence shown here is derived from an EMBL/GenBank/DDBJ whole genome shotgun (WGS) entry which is preliminary data.</text>
</comment>
<keyword evidence="1" id="KW-0450">Lipoyl</keyword>
<sequence length="402" mass="42490">MLRLLRGARAALPRAAPAGLARRPLSYPSHNVVGLPALSPTMELGTLVKWNVEEGEAFGAGDSIAEVETDKATVDFEARDDGVVAKHLQPAGTAVPVGAPMMVVVENTSDIGAFRDFEAPGAPSAAALEEAKAKVEAAAREAAAREAARPAREAARRAREAASRAREAVRREEAARKAARPPRVLFVHGLESGPHGLKARYLAERFEHSLCVAMPNSATATSFVHDYEECLELQREALAAFKPDVIVGSSFGGALCLDLISRGFWIGGTAPPAWDASTSGDHGHPEGGPYVVVHGKRDTVVDIADSRALLAKAQTACASLVEVDDGHGLKTLCGVPADDPDAAPLPPPLLLDRLVWGLWDAANWRERGARRPSAGSPFYFRTYSIGPGGESSLGALKDGHLY</sequence>
<dbReference type="InterPro" id="IPR045257">
    <property type="entry name" value="E2/Pdx1"/>
</dbReference>
<dbReference type="Pfam" id="PF00364">
    <property type="entry name" value="Biotin_lipoyl"/>
    <property type="match status" value="1"/>
</dbReference>
<dbReference type="PROSITE" id="PS00189">
    <property type="entry name" value="LIPOYL"/>
    <property type="match status" value="1"/>
</dbReference>
<dbReference type="OrthoDB" id="537444at2759"/>
<evidence type="ECO:0000256" key="1">
    <source>
        <dbReference type="ARBA" id="ARBA00022823"/>
    </source>
</evidence>
<feature type="region of interest" description="Disordered" evidence="3">
    <location>
        <begin position="146"/>
        <end position="175"/>
    </location>
</feature>
<evidence type="ECO:0000313" key="6">
    <source>
        <dbReference type="Proteomes" id="UP000789595"/>
    </source>
</evidence>
<dbReference type="PANTHER" id="PTHR23151">
    <property type="entry name" value="DIHYDROLIPOAMIDE ACETYL/SUCCINYL-TRANSFERASE-RELATED"/>
    <property type="match status" value="1"/>
</dbReference>
<dbReference type="InterPro" id="IPR000089">
    <property type="entry name" value="Biotin_lipoyl"/>
</dbReference>
<dbReference type="SUPFAM" id="SSF51230">
    <property type="entry name" value="Single hybrid motif"/>
    <property type="match status" value="1"/>
</dbReference>
<reference evidence="5" key="1">
    <citation type="submission" date="2021-11" db="EMBL/GenBank/DDBJ databases">
        <authorList>
            <consortium name="Genoscope - CEA"/>
            <person name="William W."/>
        </authorList>
    </citation>
    <scope>NUCLEOTIDE SEQUENCE</scope>
</reference>